<evidence type="ECO:0000313" key="2">
    <source>
        <dbReference type="Proteomes" id="UP000436468"/>
    </source>
</evidence>
<accession>A0A844SQP4</accession>
<dbReference type="RefSeq" id="WP_157347784.1">
    <property type="nucleotide sequence ID" value="NZ_WQNF01000030.1"/>
</dbReference>
<keyword evidence="2" id="KW-1185">Reference proteome</keyword>
<comment type="caution">
    <text evidence="1">The sequence shown here is derived from an EMBL/GenBank/DDBJ whole genome shotgun (WGS) entry which is preliminary data.</text>
</comment>
<name>A0A844SQP4_9BRAD</name>
<evidence type="ECO:0000313" key="1">
    <source>
        <dbReference type="EMBL" id="MVT69463.1"/>
    </source>
</evidence>
<dbReference type="EMBL" id="WQNF01000030">
    <property type="protein sequence ID" value="MVT69463.1"/>
    <property type="molecule type" value="Genomic_DNA"/>
</dbReference>
<protein>
    <submittedName>
        <fullName evidence="1">Uncharacterized protein</fullName>
    </submittedName>
</protein>
<proteinExistence type="predicted"/>
<reference evidence="1 2" key="1">
    <citation type="submission" date="2019-12" db="EMBL/GenBank/DDBJ databases">
        <title>Draft genome sequences Bradyrhizobium cajani AMBPC1010, Bradyrhizobium pachyrhizi AMBPC1040 and Bradyrhizobium yuanmingense ALSPC3051, three plant growth promoting strains isolated from nodules of Cajanus cajan L. in Dominican Republic.</title>
        <authorList>
            <person name="Flores-Felix J.D."/>
            <person name="Araujo J."/>
            <person name="Diaz-Alcantara C."/>
            <person name="Gonzalez-Andres F."/>
            <person name="Velazquez E."/>
        </authorList>
    </citation>
    <scope>NUCLEOTIDE SEQUENCE [LARGE SCALE GENOMIC DNA]</scope>
    <source>
        <strain evidence="1 2">1040</strain>
    </source>
</reference>
<dbReference type="Proteomes" id="UP000436468">
    <property type="component" value="Unassembled WGS sequence"/>
</dbReference>
<sequence length="322" mass="36840">MRKTIADLTRGVYDHDAHANLADRGFRRYHPFSFDFDSTPLSLAEAEEHWDEPVKQNHRENRAQAIKRLEQQYGSAQIDSVIKNVTELGPKSMSLLAYHNQFHEQARRSFVAGLYYPALVAACALGERILNHLVLDLRDSFKSSEHYRKVYRKDSFDNWTFAVAVLTDWKVLVDGVGAEFLRLGELRNRSIHFDPDTYHSLREDALAALQRLNAIIAKQFGYFGLQPWFIDHTPGAQFVKRAYEAVPFVRAYVIPRSGFIGPLYGMDLSQGGWHHLDYADYGDGDLSDEEFATRYRERDPEKVVSRAMIEKAQLGAKPEGGV</sequence>
<dbReference type="AlphaFoldDB" id="A0A844SQP4"/>
<organism evidence="1 2">
    <name type="scientific">Bradyrhizobium pachyrhizi</name>
    <dbReference type="NCBI Taxonomy" id="280333"/>
    <lineage>
        <taxon>Bacteria</taxon>
        <taxon>Pseudomonadati</taxon>
        <taxon>Pseudomonadota</taxon>
        <taxon>Alphaproteobacteria</taxon>
        <taxon>Hyphomicrobiales</taxon>
        <taxon>Nitrobacteraceae</taxon>
        <taxon>Bradyrhizobium</taxon>
    </lineage>
</organism>
<gene>
    <name evidence="1" type="ORF">GPL21_30680</name>
</gene>